<feature type="compositionally biased region" description="Polar residues" evidence="1">
    <location>
        <begin position="112"/>
        <end position="132"/>
    </location>
</feature>
<protein>
    <submittedName>
        <fullName evidence="2">Tripartite motif-containing protein 16-like</fullName>
    </submittedName>
</protein>
<keyword evidence="3" id="KW-1185">Reference proteome</keyword>
<proteinExistence type="predicted"/>
<feature type="region of interest" description="Disordered" evidence="1">
    <location>
        <begin position="95"/>
        <end position="164"/>
    </location>
</feature>
<evidence type="ECO:0000313" key="2">
    <source>
        <dbReference type="EMBL" id="KAI7797550.1"/>
    </source>
</evidence>
<dbReference type="AlphaFoldDB" id="A0A9W7WFS9"/>
<reference evidence="2" key="1">
    <citation type="submission" date="2021-02" db="EMBL/GenBank/DDBJ databases">
        <title>Comparative genomics reveals that relaxation of natural selection precedes convergent phenotypic evolution of cavefish.</title>
        <authorList>
            <person name="Peng Z."/>
        </authorList>
    </citation>
    <scope>NUCLEOTIDE SEQUENCE</scope>
    <source>
        <tissue evidence="2">Muscle</tissue>
    </source>
</reference>
<dbReference type="EMBL" id="JAFHDT010000017">
    <property type="protein sequence ID" value="KAI7797550.1"/>
    <property type="molecule type" value="Genomic_DNA"/>
</dbReference>
<sequence length="195" mass="20216">AFLIDGDTDIATKECVIVYGCSLRRGRPVNILIGHIEVEHAHAQGIYAASKKSFAALGDQCSNWLENIIALGADGAAVNLGTKGGVIALLQPEAGSSGLEPSVPRDSADPKSGSSGHLENPADPQTSGSSGLEPSVPRDSADPKSGSSGHLENPADPQTSGSFSSLFEVVEELVKGTHSTVQRGIQRSDNQQVLY</sequence>
<dbReference type="Proteomes" id="UP001059041">
    <property type="component" value="Linkage Group LG17"/>
</dbReference>
<name>A0A9W7WFS9_TRIRA</name>
<accession>A0A9W7WFS9</accession>
<feature type="compositionally biased region" description="Polar residues" evidence="1">
    <location>
        <begin position="145"/>
        <end position="164"/>
    </location>
</feature>
<organism evidence="2 3">
    <name type="scientific">Triplophysa rosa</name>
    <name type="common">Cave loach</name>
    <dbReference type="NCBI Taxonomy" id="992332"/>
    <lineage>
        <taxon>Eukaryota</taxon>
        <taxon>Metazoa</taxon>
        <taxon>Chordata</taxon>
        <taxon>Craniata</taxon>
        <taxon>Vertebrata</taxon>
        <taxon>Euteleostomi</taxon>
        <taxon>Actinopterygii</taxon>
        <taxon>Neopterygii</taxon>
        <taxon>Teleostei</taxon>
        <taxon>Ostariophysi</taxon>
        <taxon>Cypriniformes</taxon>
        <taxon>Nemacheilidae</taxon>
        <taxon>Triplophysa</taxon>
    </lineage>
</organism>
<evidence type="ECO:0000313" key="3">
    <source>
        <dbReference type="Proteomes" id="UP001059041"/>
    </source>
</evidence>
<comment type="caution">
    <text evidence="2">The sequence shown here is derived from an EMBL/GenBank/DDBJ whole genome shotgun (WGS) entry which is preliminary data.</text>
</comment>
<evidence type="ECO:0000256" key="1">
    <source>
        <dbReference type="SAM" id="MobiDB-lite"/>
    </source>
</evidence>
<feature type="non-terminal residue" evidence="2">
    <location>
        <position position="195"/>
    </location>
</feature>
<gene>
    <name evidence="2" type="ORF">IRJ41_016744</name>
</gene>